<dbReference type="Proteomes" id="UP000095038">
    <property type="component" value="Unassembled WGS sequence"/>
</dbReference>
<organism evidence="1 2">
    <name type="scientific">Ascoidea rubescens DSM 1968</name>
    <dbReference type="NCBI Taxonomy" id="1344418"/>
    <lineage>
        <taxon>Eukaryota</taxon>
        <taxon>Fungi</taxon>
        <taxon>Dikarya</taxon>
        <taxon>Ascomycota</taxon>
        <taxon>Saccharomycotina</taxon>
        <taxon>Saccharomycetes</taxon>
        <taxon>Ascoideaceae</taxon>
        <taxon>Ascoidea</taxon>
    </lineage>
</organism>
<dbReference type="GeneID" id="30967001"/>
<proteinExistence type="predicted"/>
<dbReference type="AlphaFoldDB" id="A0A1D2VGS3"/>
<protein>
    <submittedName>
        <fullName evidence="1">Uncharacterized protein</fullName>
    </submittedName>
</protein>
<dbReference type="EMBL" id="KV454481">
    <property type="protein sequence ID" value="ODV60799.1"/>
    <property type="molecule type" value="Genomic_DNA"/>
</dbReference>
<dbReference type="RefSeq" id="XP_020047106.1">
    <property type="nucleotide sequence ID" value="XM_020193365.1"/>
</dbReference>
<evidence type="ECO:0000313" key="1">
    <source>
        <dbReference type="EMBL" id="ODV60799.1"/>
    </source>
</evidence>
<gene>
    <name evidence="1" type="ORF">ASCRUDRAFT_76162</name>
</gene>
<sequence length="57" mass="6805">MQKFHTSNDDHKTPKIYLKLKNDKQKSLVCSFKSYLQHIGFTLKLFKYKKRLSNAKS</sequence>
<dbReference type="InParanoid" id="A0A1D2VGS3"/>
<accession>A0A1D2VGS3</accession>
<keyword evidence="2" id="KW-1185">Reference proteome</keyword>
<reference evidence="2" key="1">
    <citation type="submission" date="2016-05" db="EMBL/GenBank/DDBJ databases">
        <title>Comparative genomics of biotechnologically important yeasts.</title>
        <authorList>
            <consortium name="DOE Joint Genome Institute"/>
            <person name="Riley R."/>
            <person name="Haridas S."/>
            <person name="Wolfe K.H."/>
            <person name="Lopes M.R."/>
            <person name="Hittinger C.T."/>
            <person name="Goker M."/>
            <person name="Salamov A."/>
            <person name="Wisecaver J."/>
            <person name="Long T.M."/>
            <person name="Aerts A.L."/>
            <person name="Barry K."/>
            <person name="Choi C."/>
            <person name="Clum A."/>
            <person name="Coughlan A.Y."/>
            <person name="Deshpande S."/>
            <person name="Douglass A.P."/>
            <person name="Hanson S.J."/>
            <person name="Klenk H.-P."/>
            <person name="Labutti K."/>
            <person name="Lapidus A."/>
            <person name="Lindquist E."/>
            <person name="Lipzen A."/>
            <person name="Meier-Kolthoff J.P."/>
            <person name="Ohm R.A."/>
            <person name="Otillar R.P."/>
            <person name="Pangilinan J."/>
            <person name="Peng Y."/>
            <person name="Rokas A."/>
            <person name="Rosa C.A."/>
            <person name="Scheuner C."/>
            <person name="Sibirny A.A."/>
            <person name="Slot J.C."/>
            <person name="Stielow J.B."/>
            <person name="Sun H."/>
            <person name="Kurtzman C.P."/>
            <person name="Blackwell M."/>
            <person name="Grigoriev I.V."/>
            <person name="Jeffries T.W."/>
        </authorList>
    </citation>
    <scope>NUCLEOTIDE SEQUENCE [LARGE SCALE GENOMIC DNA]</scope>
    <source>
        <strain evidence="2">DSM 1968</strain>
    </source>
</reference>
<name>A0A1D2VGS3_9ASCO</name>
<evidence type="ECO:0000313" key="2">
    <source>
        <dbReference type="Proteomes" id="UP000095038"/>
    </source>
</evidence>